<dbReference type="Gene3D" id="3.40.50.1820">
    <property type="entry name" value="alpha/beta hydrolase"/>
    <property type="match status" value="1"/>
</dbReference>
<reference evidence="4 5" key="1">
    <citation type="submission" date="2007-08" db="EMBL/GenBank/DDBJ databases">
        <title>Complete sequence of Roseiflexus castenholzii DSM 13941.</title>
        <authorList>
            <consortium name="US DOE Joint Genome Institute"/>
            <person name="Copeland A."/>
            <person name="Lucas S."/>
            <person name="Lapidus A."/>
            <person name="Barry K."/>
            <person name="Glavina del Rio T."/>
            <person name="Dalin E."/>
            <person name="Tice H."/>
            <person name="Pitluck S."/>
            <person name="Thompson L.S."/>
            <person name="Brettin T."/>
            <person name="Bruce D."/>
            <person name="Detter J.C."/>
            <person name="Han C."/>
            <person name="Tapia R."/>
            <person name="Schmutz J."/>
            <person name="Larimer F."/>
            <person name="Land M."/>
            <person name="Hauser L."/>
            <person name="Kyrpides N."/>
            <person name="Mikhailova N."/>
            <person name="Bryant D.A."/>
            <person name="Hanada S."/>
            <person name="Tsukatani Y."/>
            <person name="Richardson P."/>
        </authorList>
    </citation>
    <scope>NUCLEOTIDE SEQUENCE [LARGE SCALE GENOMIC DNA]</scope>
    <source>
        <strain evidence="5">DSM 13941 / HLO8</strain>
    </source>
</reference>
<dbReference type="Proteomes" id="UP000000263">
    <property type="component" value="Chromosome"/>
</dbReference>
<dbReference type="Pfam" id="PF12697">
    <property type="entry name" value="Abhydrolase_6"/>
    <property type="match status" value="1"/>
</dbReference>
<sequence length="352" mass="38145">MSAEHPSDKQLPIRRGQGLRLSVTSHDADIPTPEASDETLRRGQGLRLSTHDSPAAPSTLLRELIGAPQVVELSHGPLAYRAAGHGPPLILLHGWAASSRYWLITLAALSADFRVYALDLPGFGDSPALPEPGTVARQAQTVLEFADALGLATFDINGHSYGGAVAVALAAAQPQRVRRLVITALGVIGDEFERLIFATARAPLDLTLRLGYPWLNLIAPWVELWRPFATALLCIPPLPQMIAARFIENGLREKWMLQEGIVDLTKMDLRAHLMAMASVGDPQVFDAFRAAPQPTLLIGGVGDKIMPPEALRAAAQTMRQARLAFIEQCGHIPMIEQPEAYHAALRSFLVEG</sequence>
<keyword evidence="5" id="KW-1185">Reference proteome</keyword>
<protein>
    <submittedName>
        <fullName evidence="4">Alpha/beta hydrolase fold</fullName>
    </submittedName>
</protein>
<evidence type="ECO:0000256" key="2">
    <source>
        <dbReference type="SAM" id="MobiDB-lite"/>
    </source>
</evidence>
<dbReference type="STRING" id="383372.Rcas_2364"/>
<dbReference type="PANTHER" id="PTHR43798">
    <property type="entry name" value="MONOACYLGLYCEROL LIPASE"/>
    <property type="match status" value="1"/>
</dbReference>
<dbReference type="InterPro" id="IPR000639">
    <property type="entry name" value="Epox_hydrolase-like"/>
</dbReference>
<organism evidence="4 5">
    <name type="scientific">Roseiflexus castenholzii (strain DSM 13941 / HLO8)</name>
    <dbReference type="NCBI Taxonomy" id="383372"/>
    <lineage>
        <taxon>Bacteria</taxon>
        <taxon>Bacillati</taxon>
        <taxon>Chloroflexota</taxon>
        <taxon>Chloroflexia</taxon>
        <taxon>Chloroflexales</taxon>
        <taxon>Roseiflexineae</taxon>
        <taxon>Roseiflexaceae</taxon>
        <taxon>Roseiflexus</taxon>
    </lineage>
</organism>
<dbReference type="InterPro" id="IPR029058">
    <property type="entry name" value="AB_hydrolase_fold"/>
</dbReference>
<evidence type="ECO:0000259" key="3">
    <source>
        <dbReference type="Pfam" id="PF12697"/>
    </source>
</evidence>
<feature type="domain" description="AB hydrolase-1" evidence="3">
    <location>
        <begin position="89"/>
        <end position="343"/>
    </location>
</feature>
<dbReference type="InterPro" id="IPR050266">
    <property type="entry name" value="AB_hydrolase_sf"/>
</dbReference>
<dbReference type="GO" id="GO:0016787">
    <property type="term" value="F:hydrolase activity"/>
    <property type="evidence" value="ECO:0007669"/>
    <property type="project" value="UniProtKB-KW"/>
</dbReference>
<dbReference type="PRINTS" id="PR00412">
    <property type="entry name" value="EPOXHYDRLASE"/>
</dbReference>
<dbReference type="PRINTS" id="PR00111">
    <property type="entry name" value="ABHYDROLASE"/>
</dbReference>
<dbReference type="KEGG" id="rca:Rcas_2364"/>
<dbReference type="eggNOG" id="COG2021">
    <property type="taxonomic scope" value="Bacteria"/>
</dbReference>
<proteinExistence type="predicted"/>
<dbReference type="EMBL" id="CP000804">
    <property type="protein sequence ID" value="ABU58446.1"/>
    <property type="molecule type" value="Genomic_DNA"/>
</dbReference>
<evidence type="ECO:0000313" key="5">
    <source>
        <dbReference type="Proteomes" id="UP000000263"/>
    </source>
</evidence>
<dbReference type="AlphaFoldDB" id="A7NLQ0"/>
<keyword evidence="1 4" id="KW-0378">Hydrolase</keyword>
<gene>
    <name evidence="4" type="ordered locus">Rcas_2364</name>
</gene>
<dbReference type="ESTHER" id="roscs-a7nlq0">
    <property type="family name" value="6_AlphaBeta_hydrolase"/>
</dbReference>
<dbReference type="PANTHER" id="PTHR43798:SF31">
    <property type="entry name" value="AB HYDROLASE SUPERFAMILY PROTEIN YCLE"/>
    <property type="match status" value="1"/>
</dbReference>
<dbReference type="RefSeq" id="WP_012120870.1">
    <property type="nucleotide sequence ID" value="NC_009767.1"/>
</dbReference>
<dbReference type="GO" id="GO:0016020">
    <property type="term" value="C:membrane"/>
    <property type="evidence" value="ECO:0007669"/>
    <property type="project" value="TreeGrafter"/>
</dbReference>
<name>A7NLQ0_ROSCS</name>
<dbReference type="HOGENOM" id="CLU_020336_13_9_0"/>
<evidence type="ECO:0000313" key="4">
    <source>
        <dbReference type="EMBL" id="ABU58446.1"/>
    </source>
</evidence>
<feature type="region of interest" description="Disordered" evidence="2">
    <location>
        <begin position="22"/>
        <end position="54"/>
    </location>
</feature>
<accession>A7NLQ0</accession>
<dbReference type="OrthoDB" id="9808398at2"/>
<dbReference type="InterPro" id="IPR000073">
    <property type="entry name" value="AB_hydrolase_1"/>
</dbReference>
<dbReference type="SUPFAM" id="SSF53474">
    <property type="entry name" value="alpha/beta-Hydrolases"/>
    <property type="match status" value="1"/>
</dbReference>
<evidence type="ECO:0000256" key="1">
    <source>
        <dbReference type="ARBA" id="ARBA00022801"/>
    </source>
</evidence>